<dbReference type="InterPro" id="IPR036236">
    <property type="entry name" value="Znf_C2H2_sf"/>
</dbReference>
<evidence type="ECO:0000313" key="13">
    <source>
        <dbReference type="Proteomes" id="UP000472273"/>
    </source>
</evidence>
<dbReference type="GeneTree" id="ENSGT01150000286941"/>
<dbReference type="SMART" id="SM00431">
    <property type="entry name" value="SCAN"/>
    <property type="match status" value="1"/>
</dbReference>
<reference evidence="12" key="2">
    <citation type="submission" date="2025-09" db="UniProtKB">
        <authorList>
            <consortium name="Ensembl"/>
        </authorList>
    </citation>
    <scope>IDENTIFICATION</scope>
</reference>
<dbReference type="GO" id="GO:0005667">
    <property type="term" value="C:transcription regulator complex"/>
    <property type="evidence" value="ECO:0007669"/>
    <property type="project" value="TreeGrafter"/>
</dbReference>
<dbReference type="Gene3D" id="6.10.140.140">
    <property type="match status" value="1"/>
</dbReference>
<keyword evidence="4" id="KW-0862">Zinc</keyword>
<evidence type="ECO:0000259" key="11">
    <source>
        <dbReference type="PROSITE" id="PS50805"/>
    </source>
</evidence>
<feature type="domain" description="C2H2-type" evidence="9">
    <location>
        <begin position="368"/>
        <end position="395"/>
    </location>
</feature>
<feature type="domain" description="C2H2-type" evidence="9">
    <location>
        <begin position="340"/>
        <end position="367"/>
    </location>
</feature>
<dbReference type="GO" id="GO:0031519">
    <property type="term" value="C:PcG protein complex"/>
    <property type="evidence" value="ECO:0007669"/>
    <property type="project" value="TreeGrafter"/>
</dbReference>
<evidence type="ECO:0000313" key="12">
    <source>
        <dbReference type="Ensembl" id="ENSPTXP00000021701.1"/>
    </source>
</evidence>
<feature type="domain" description="C2H2-type" evidence="9">
    <location>
        <begin position="564"/>
        <end position="591"/>
    </location>
</feature>
<dbReference type="SUPFAM" id="SSF47353">
    <property type="entry name" value="Retrovirus capsid dimerization domain-like"/>
    <property type="match status" value="1"/>
</dbReference>
<dbReference type="FunFam" id="3.30.160.60:FF:001532">
    <property type="entry name" value="Zinc finger protein 483"/>
    <property type="match status" value="1"/>
</dbReference>
<dbReference type="SUPFAM" id="SSF109640">
    <property type="entry name" value="KRAB domain (Kruppel-associated box)"/>
    <property type="match status" value="1"/>
</dbReference>
<sequence>LSGDLGPALGMTPGRLGEPCRMEMGVSGQEILEEGTIIYSEVQPCGFRSLQYQEAEGPRGLCSRLHDFCRQWLSPEKHTKAQMLDLVVLEQLLALLPLPMKTWVQECGAETSSQVVALAEGFLLSQAEEQVELEVRHFCLGTAGRFSKPPKPILFLFLIQEGPMSFEEVAVYFSEVEWSHLEPDQKALHFEVMMENHENVASLGKNLPLECLGRQFVNKYSRELQVIDAGDRMEKPSIQMELENHEQNQSNNWKQENLSSIEAPKQGFFARKEDMEKYIGNCVKLFQIELGAKEHSPVQNQKEKYICADSWKHYNSTFTASSENVSLTSHKMIQTEEEPYKCLECGKCFRRSSQVTSHKWIHTGKKPYTCTECGKKGNQKGNLNSHKRIHTGEKPYKCMECGKGFCENASLIKHKRTHTGERPYKCEECGKTFIYSNQFTCHKRIHTGERPYKCEQCGKSFTNRSHFNSHKRIHTGEKPYKCQECGKSFYRNGLLTVHKRIHTGEKPYKCRECGKTFTHTNLLTCHKRIHTGERPYKCDQSGKSFTNGSHLSSHKKIHTGEKSYKCVECGKSFFENGPLIVHKRIHTGERPYKC</sequence>
<evidence type="ECO:0000256" key="5">
    <source>
        <dbReference type="ARBA" id="ARBA00023015"/>
    </source>
</evidence>
<dbReference type="GO" id="GO:0000981">
    <property type="term" value="F:DNA-binding transcription factor activity, RNA polymerase II-specific"/>
    <property type="evidence" value="ECO:0007669"/>
    <property type="project" value="TreeGrafter"/>
</dbReference>
<keyword evidence="5" id="KW-0805">Transcription regulation</keyword>
<dbReference type="FunFam" id="3.30.160.60:FF:002090">
    <property type="entry name" value="Zinc finger protein 473"/>
    <property type="match status" value="2"/>
</dbReference>
<feature type="domain" description="C2H2-type" evidence="9">
    <location>
        <begin position="508"/>
        <end position="535"/>
    </location>
</feature>
<evidence type="ECO:0000256" key="3">
    <source>
        <dbReference type="ARBA" id="ARBA00022771"/>
    </source>
</evidence>
<dbReference type="InterPro" id="IPR036051">
    <property type="entry name" value="KRAB_dom_sf"/>
</dbReference>
<dbReference type="Gene3D" id="1.10.4020.10">
    <property type="entry name" value="DNA breaking-rejoining enzymes"/>
    <property type="match status" value="1"/>
</dbReference>
<keyword evidence="3 8" id="KW-0863">Zinc-finger</keyword>
<dbReference type="PROSITE" id="PS00028">
    <property type="entry name" value="ZINC_FINGER_C2H2_1"/>
    <property type="match status" value="7"/>
</dbReference>
<organism evidence="12 13">
    <name type="scientific">Pseudonaja textilis</name>
    <name type="common">Eastern brown snake</name>
    <dbReference type="NCBI Taxonomy" id="8673"/>
    <lineage>
        <taxon>Eukaryota</taxon>
        <taxon>Metazoa</taxon>
        <taxon>Chordata</taxon>
        <taxon>Craniata</taxon>
        <taxon>Vertebrata</taxon>
        <taxon>Euteleostomi</taxon>
        <taxon>Lepidosauria</taxon>
        <taxon>Squamata</taxon>
        <taxon>Bifurcata</taxon>
        <taxon>Unidentata</taxon>
        <taxon>Episquamata</taxon>
        <taxon>Toxicofera</taxon>
        <taxon>Serpentes</taxon>
        <taxon>Colubroidea</taxon>
        <taxon>Elapidae</taxon>
        <taxon>Hydrophiinae</taxon>
        <taxon>Pseudonaja</taxon>
    </lineage>
</organism>
<dbReference type="FunFam" id="3.30.160.60:FF:000389">
    <property type="entry name" value="Zinc finger protein"/>
    <property type="match status" value="1"/>
</dbReference>
<evidence type="ECO:0000256" key="8">
    <source>
        <dbReference type="PROSITE-ProRule" id="PRU00042"/>
    </source>
</evidence>
<dbReference type="GO" id="GO:0008270">
    <property type="term" value="F:zinc ion binding"/>
    <property type="evidence" value="ECO:0007669"/>
    <property type="project" value="UniProtKB-KW"/>
</dbReference>
<dbReference type="PROSITE" id="PS50157">
    <property type="entry name" value="ZINC_FINGER_C2H2_2"/>
    <property type="match status" value="9"/>
</dbReference>
<dbReference type="Gene3D" id="3.30.160.60">
    <property type="entry name" value="Classic Zinc Finger"/>
    <property type="match status" value="9"/>
</dbReference>
<protein>
    <submittedName>
        <fullName evidence="12">Uncharacterized protein</fullName>
    </submittedName>
</protein>
<evidence type="ECO:0000259" key="9">
    <source>
        <dbReference type="PROSITE" id="PS50157"/>
    </source>
</evidence>
<keyword evidence="7" id="KW-0539">Nucleus</keyword>
<dbReference type="InterPro" id="IPR013087">
    <property type="entry name" value="Znf_C2H2_type"/>
</dbReference>
<dbReference type="GO" id="GO:0000785">
    <property type="term" value="C:chromatin"/>
    <property type="evidence" value="ECO:0007669"/>
    <property type="project" value="TreeGrafter"/>
</dbReference>
<evidence type="ECO:0000259" key="10">
    <source>
        <dbReference type="PROSITE" id="PS50804"/>
    </source>
</evidence>
<name>A0A670ZGG7_PSETE</name>
<evidence type="ECO:0000256" key="2">
    <source>
        <dbReference type="ARBA" id="ARBA00022737"/>
    </source>
</evidence>
<dbReference type="Pfam" id="PF01352">
    <property type="entry name" value="KRAB"/>
    <property type="match status" value="1"/>
</dbReference>
<keyword evidence="6" id="KW-0804">Transcription</keyword>
<dbReference type="FunFam" id="3.30.160.60:FF:002343">
    <property type="entry name" value="Zinc finger protein 33A"/>
    <property type="match status" value="3"/>
</dbReference>
<dbReference type="SMART" id="SM00349">
    <property type="entry name" value="KRAB"/>
    <property type="match status" value="1"/>
</dbReference>
<dbReference type="PANTHER" id="PTHR14003">
    <property type="entry name" value="TRANSCRIPTIONAL REPRESSOR PROTEIN YY"/>
    <property type="match status" value="1"/>
</dbReference>
<evidence type="ECO:0000256" key="7">
    <source>
        <dbReference type="ARBA" id="ARBA00023242"/>
    </source>
</evidence>
<accession>A0A670ZGG7</accession>
<dbReference type="PANTHER" id="PTHR14003:SF23">
    <property type="entry name" value="ZINC FINGER PROTEIN 143"/>
    <property type="match status" value="1"/>
</dbReference>
<dbReference type="CDD" id="cd07765">
    <property type="entry name" value="KRAB_A-box"/>
    <property type="match status" value="1"/>
</dbReference>
<evidence type="ECO:0000256" key="6">
    <source>
        <dbReference type="ARBA" id="ARBA00023163"/>
    </source>
</evidence>
<dbReference type="OMA" id="QECEPSH"/>
<dbReference type="InterPro" id="IPR001909">
    <property type="entry name" value="KRAB"/>
</dbReference>
<reference evidence="12" key="1">
    <citation type="submission" date="2025-08" db="UniProtKB">
        <authorList>
            <consortium name="Ensembl"/>
        </authorList>
    </citation>
    <scope>IDENTIFICATION</scope>
</reference>
<keyword evidence="1" id="KW-0479">Metal-binding</keyword>
<dbReference type="AlphaFoldDB" id="A0A670ZGG7"/>
<dbReference type="GO" id="GO:0000978">
    <property type="term" value="F:RNA polymerase II cis-regulatory region sequence-specific DNA binding"/>
    <property type="evidence" value="ECO:0007669"/>
    <property type="project" value="TreeGrafter"/>
</dbReference>
<dbReference type="PROSITE" id="PS50805">
    <property type="entry name" value="KRAB"/>
    <property type="match status" value="1"/>
</dbReference>
<evidence type="ECO:0000256" key="4">
    <source>
        <dbReference type="ARBA" id="ARBA00022833"/>
    </source>
</evidence>
<feature type="domain" description="C2H2-type" evidence="9">
    <location>
        <begin position="396"/>
        <end position="423"/>
    </location>
</feature>
<dbReference type="Ensembl" id="ENSPTXT00000022363.1">
    <property type="protein sequence ID" value="ENSPTXP00000021701.1"/>
    <property type="gene ID" value="ENSPTXG00000015021.1"/>
</dbReference>
<dbReference type="InterPro" id="IPR038269">
    <property type="entry name" value="SCAN_sf"/>
</dbReference>
<feature type="domain" description="SCAN box" evidence="10">
    <location>
        <begin position="47"/>
        <end position="122"/>
    </location>
</feature>
<keyword evidence="2" id="KW-0677">Repeat</keyword>
<feature type="domain" description="KRAB" evidence="11">
    <location>
        <begin position="164"/>
        <end position="261"/>
    </location>
</feature>
<keyword evidence="13" id="KW-1185">Reference proteome</keyword>
<dbReference type="FunFam" id="3.30.160.60:FF:000358">
    <property type="entry name" value="zinc finger protein 24"/>
    <property type="match status" value="1"/>
</dbReference>
<dbReference type="SUPFAM" id="SSF57667">
    <property type="entry name" value="beta-beta-alpha zinc fingers"/>
    <property type="match status" value="5"/>
</dbReference>
<dbReference type="Pfam" id="PF02023">
    <property type="entry name" value="SCAN"/>
    <property type="match status" value="1"/>
</dbReference>
<dbReference type="Pfam" id="PF00096">
    <property type="entry name" value="zf-C2H2"/>
    <property type="match status" value="6"/>
</dbReference>
<feature type="domain" description="C2H2-type" evidence="9">
    <location>
        <begin position="452"/>
        <end position="479"/>
    </location>
</feature>
<feature type="domain" description="C2H2-type" evidence="9">
    <location>
        <begin position="480"/>
        <end position="507"/>
    </location>
</feature>
<dbReference type="FunFam" id="3.30.160.60:FF:000638">
    <property type="entry name" value="Zinc finger protein 184"/>
    <property type="match status" value="1"/>
</dbReference>
<feature type="domain" description="C2H2-type" evidence="9">
    <location>
        <begin position="424"/>
        <end position="451"/>
    </location>
</feature>
<dbReference type="InterPro" id="IPR003309">
    <property type="entry name" value="SCAN_dom"/>
</dbReference>
<proteinExistence type="predicted"/>
<dbReference type="PROSITE" id="PS50804">
    <property type="entry name" value="SCAN_BOX"/>
    <property type="match status" value="1"/>
</dbReference>
<dbReference type="SMART" id="SM00355">
    <property type="entry name" value="ZnF_C2H2"/>
    <property type="match status" value="9"/>
</dbReference>
<dbReference type="Proteomes" id="UP000472273">
    <property type="component" value="Unplaced"/>
</dbReference>
<evidence type="ECO:0000256" key="1">
    <source>
        <dbReference type="ARBA" id="ARBA00022723"/>
    </source>
</evidence>
<feature type="domain" description="C2H2-type" evidence="9">
    <location>
        <begin position="536"/>
        <end position="563"/>
    </location>
</feature>